<dbReference type="GeneID" id="97141500"/>
<evidence type="ECO:0000313" key="10">
    <source>
        <dbReference type="Proteomes" id="UP000826616"/>
    </source>
</evidence>
<dbReference type="GO" id="GO:0015171">
    <property type="term" value="F:amino acid transmembrane transporter activity"/>
    <property type="evidence" value="ECO:0007669"/>
    <property type="project" value="TreeGrafter"/>
</dbReference>
<evidence type="ECO:0000256" key="5">
    <source>
        <dbReference type="ARBA" id="ARBA00023136"/>
    </source>
</evidence>
<feature type="transmembrane region" description="Helical" evidence="6">
    <location>
        <begin position="187"/>
        <end position="205"/>
    </location>
</feature>
<protein>
    <submittedName>
        <fullName evidence="7">LysE family translocator</fullName>
    </submittedName>
    <submittedName>
        <fullName evidence="8">Threonine/homoserine/homoserine lactone efflux protein</fullName>
    </submittedName>
</protein>
<evidence type="ECO:0000313" key="7">
    <source>
        <dbReference type="EMBL" id="QYY44288.1"/>
    </source>
</evidence>
<feature type="transmembrane region" description="Helical" evidence="6">
    <location>
        <begin position="150"/>
        <end position="175"/>
    </location>
</feature>
<evidence type="ECO:0000256" key="2">
    <source>
        <dbReference type="ARBA" id="ARBA00022475"/>
    </source>
</evidence>
<name>A0A1G7YWT8_ANETH</name>
<evidence type="ECO:0000256" key="3">
    <source>
        <dbReference type="ARBA" id="ARBA00022692"/>
    </source>
</evidence>
<keyword evidence="2" id="KW-1003">Cell membrane</keyword>
<feature type="transmembrane region" description="Helical" evidence="6">
    <location>
        <begin position="40"/>
        <end position="64"/>
    </location>
</feature>
<sequence>MEISHVLYFAAVSAMLTLAPGPDILFVITQSVSQGKKAGIATALGLCSGVTVHTLAAAFGISAILYQSTVAFQALKYAGACYLLYLAWQAFKEKDAPLLPVEAITEYKLGALYRRGILMNVLNPKVSLFFLAFLPQFVTPGAGNNALQMIVLGFVFMIQAIIIFSVVALLSGSVGQKILHNATISKYVNLAKAIIFSLIGIQLALSEK</sequence>
<feature type="transmembrane region" description="Helical" evidence="6">
    <location>
        <begin position="117"/>
        <end position="138"/>
    </location>
</feature>
<accession>A0A1G7YWT8</accession>
<evidence type="ECO:0000256" key="4">
    <source>
        <dbReference type="ARBA" id="ARBA00022989"/>
    </source>
</evidence>
<dbReference type="PIRSF" id="PIRSF006324">
    <property type="entry name" value="LeuE"/>
    <property type="match status" value="1"/>
</dbReference>
<evidence type="ECO:0000313" key="9">
    <source>
        <dbReference type="Proteomes" id="UP000198956"/>
    </source>
</evidence>
<organism evidence="8 9">
    <name type="scientific">Aneurinibacillus thermoaerophilus</name>
    <dbReference type="NCBI Taxonomy" id="143495"/>
    <lineage>
        <taxon>Bacteria</taxon>
        <taxon>Bacillati</taxon>
        <taxon>Bacillota</taxon>
        <taxon>Bacilli</taxon>
        <taxon>Bacillales</taxon>
        <taxon>Paenibacillaceae</taxon>
        <taxon>Aneurinibacillus group</taxon>
        <taxon>Aneurinibacillus</taxon>
    </lineage>
</organism>
<keyword evidence="4 6" id="KW-1133">Transmembrane helix</keyword>
<reference evidence="8 9" key="1">
    <citation type="submission" date="2016-10" db="EMBL/GenBank/DDBJ databases">
        <authorList>
            <person name="de Groot N.N."/>
        </authorList>
    </citation>
    <scope>NUCLEOTIDE SEQUENCE [LARGE SCALE GENOMIC DNA]</scope>
    <source>
        <strain evidence="8 9">L 420-91</strain>
    </source>
</reference>
<dbReference type="InterPro" id="IPR001123">
    <property type="entry name" value="LeuE-type"/>
</dbReference>
<evidence type="ECO:0000256" key="6">
    <source>
        <dbReference type="SAM" id="Phobius"/>
    </source>
</evidence>
<dbReference type="PANTHER" id="PTHR30086:SF20">
    <property type="entry name" value="ARGININE EXPORTER PROTEIN ARGO-RELATED"/>
    <property type="match status" value="1"/>
</dbReference>
<dbReference type="Proteomes" id="UP000826616">
    <property type="component" value="Chromosome"/>
</dbReference>
<dbReference type="AlphaFoldDB" id="A0A1G7YWT8"/>
<dbReference type="RefSeq" id="WP_057898893.1">
    <property type="nucleotide sequence ID" value="NZ_CP080764.1"/>
</dbReference>
<comment type="subcellular location">
    <subcellularLocation>
        <location evidence="1">Cell membrane</location>
        <topology evidence="1">Multi-pass membrane protein</topology>
    </subcellularLocation>
</comment>
<dbReference type="Pfam" id="PF01810">
    <property type="entry name" value="LysE"/>
    <property type="match status" value="1"/>
</dbReference>
<reference evidence="7 10" key="2">
    <citation type="submission" date="2021-08" db="EMBL/GenBank/DDBJ databases">
        <title>Complete genome sequence of the strain Aneurinibacillus thermoaerophilus CCM 8960.</title>
        <authorList>
            <person name="Musilova J."/>
            <person name="Kourilova X."/>
            <person name="Pernicova I."/>
            <person name="Bezdicek M."/>
            <person name="Lengerova M."/>
            <person name="Obruca S."/>
            <person name="Sedlar K."/>
        </authorList>
    </citation>
    <scope>NUCLEOTIDE SEQUENCE [LARGE SCALE GENOMIC DNA]</scope>
    <source>
        <strain evidence="7 10">CCM 8960</strain>
    </source>
</reference>
<keyword evidence="5 6" id="KW-0472">Membrane</keyword>
<dbReference type="OrthoDB" id="9784202at2"/>
<keyword evidence="3 6" id="KW-0812">Transmembrane</keyword>
<evidence type="ECO:0000313" key="8">
    <source>
        <dbReference type="EMBL" id="SDH00941.1"/>
    </source>
</evidence>
<keyword evidence="10" id="KW-1185">Reference proteome</keyword>
<dbReference type="PANTHER" id="PTHR30086">
    <property type="entry name" value="ARGININE EXPORTER PROTEIN ARGO"/>
    <property type="match status" value="1"/>
</dbReference>
<dbReference type="EMBL" id="FNDE01000008">
    <property type="protein sequence ID" value="SDH00941.1"/>
    <property type="molecule type" value="Genomic_DNA"/>
</dbReference>
<dbReference type="Proteomes" id="UP000198956">
    <property type="component" value="Unassembled WGS sequence"/>
</dbReference>
<proteinExistence type="predicted"/>
<evidence type="ECO:0000256" key="1">
    <source>
        <dbReference type="ARBA" id="ARBA00004651"/>
    </source>
</evidence>
<feature type="transmembrane region" description="Helical" evidence="6">
    <location>
        <begin position="6"/>
        <end position="28"/>
    </location>
</feature>
<gene>
    <name evidence="7" type="ORF">K3F53_08980</name>
    <name evidence="8" type="ORF">SAMN04489735_100840</name>
</gene>
<dbReference type="GO" id="GO:0005886">
    <property type="term" value="C:plasma membrane"/>
    <property type="evidence" value="ECO:0007669"/>
    <property type="project" value="UniProtKB-SubCell"/>
</dbReference>
<dbReference type="EMBL" id="CP080764">
    <property type="protein sequence ID" value="QYY44288.1"/>
    <property type="molecule type" value="Genomic_DNA"/>
</dbReference>